<reference evidence="1 3" key="1">
    <citation type="journal article" date="2015" name="Int. J. Syst. Evol. Microbiol.">
        <title>Bacillus glycinifermentans sp. nov., isolated from fermented soybean paste.</title>
        <authorList>
            <person name="Kim S.J."/>
            <person name="Dunlap C.A."/>
            <person name="Kwon S.W."/>
            <person name="Rooney A.P."/>
        </authorList>
    </citation>
    <scope>NUCLEOTIDE SEQUENCE [LARGE SCALE GENOMIC DNA]</scope>
    <source>
        <strain evidence="1 3">GO-13</strain>
    </source>
</reference>
<evidence type="ECO:0000313" key="2">
    <source>
        <dbReference type="EMBL" id="MEC0483417.1"/>
    </source>
</evidence>
<dbReference type="EMBL" id="LECW02000030">
    <property type="protein sequence ID" value="KRT92711.1"/>
    <property type="molecule type" value="Genomic_DNA"/>
</dbReference>
<dbReference type="Proteomes" id="UP001341297">
    <property type="component" value="Unassembled WGS sequence"/>
</dbReference>
<dbReference type="AlphaFoldDB" id="A0A0J6DUP1"/>
<comment type="caution">
    <text evidence="1">The sequence shown here is derived from an EMBL/GenBank/DDBJ whole genome shotgun (WGS) entry which is preliminary data.</text>
</comment>
<dbReference type="RefSeq" id="WP_048356252.1">
    <property type="nucleotide sequence ID" value="NZ_JAQCPU010000009.1"/>
</dbReference>
<reference evidence="2 4" key="3">
    <citation type="submission" date="2023-03" db="EMBL/GenBank/DDBJ databases">
        <title>Agriculturally important microbes genome sequencing.</title>
        <authorList>
            <person name="Dunlap C."/>
        </authorList>
    </citation>
    <scope>NUCLEOTIDE SEQUENCE [LARGE SCALE GENOMIC DNA]</scope>
    <source>
        <strain evidence="2 4">CBP-3203</strain>
    </source>
</reference>
<evidence type="ECO:0000313" key="3">
    <source>
        <dbReference type="Proteomes" id="UP000036168"/>
    </source>
</evidence>
<keyword evidence="4" id="KW-1185">Reference proteome</keyword>
<proteinExistence type="predicted"/>
<reference evidence="1" key="2">
    <citation type="submission" date="2015-10" db="EMBL/GenBank/DDBJ databases">
        <authorList>
            <person name="Gilbert D.G."/>
        </authorList>
    </citation>
    <scope>NUCLEOTIDE SEQUENCE</scope>
    <source>
        <strain evidence="1">GO-13</strain>
    </source>
</reference>
<gene>
    <name evidence="1" type="ORF">AB447_222285</name>
    <name evidence="2" type="ORF">P8828_00895</name>
</gene>
<accession>A0A0J6DUP1</accession>
<dbReference type="EMBL" id="JARRTL010000004">
    <property type="protein sequence ID" value="MEC0483417.1"/>
    <property type="molecule type" value="Genomic_DNA"/>
</dbReference>
<evidence type="ECO:0000313" key="1">
    <source>
        <dbReference type="EMBL" id="KRT92711.1"/>
    </source>
</evidence>
<dbReference type="PATRIC" id="fig|1664069.3.peg.1136"/>
<protein>
    <submittedName>
        <fullName evidence="1">Uncharacterized protein</fullName>
    </submittedName>
</protein>
<dbReference type="OrthoDB" id="9917752at2"/>
<organism evidence="1 3">
    <name type="scientific">Bacillus glycinifermentans</name>
    <dbReference type="NCBI Taxonomy" id="1664069"/>
    <lineage>
        <taxon>Bacteria</taxon>
        <taxon>Bacillati</taxon>
        <taxon>Bacillota</taxon>
        <taxon>Bacilli</taxon>
        <taxon>Bacillales</taxon>
        <taxon>Bacillaceae</taxon>
        <taxon>Bacillus</taxon>
    </lineage>
</organism>
<evidence type="ECO:0000313" key="4">
    <source>
        <dbReference type="Proteomes" id="UP001341297"/>
    </source>
</evidence>
<name>A0A0J6DUP1_9BACI</name>
<accession>A0A0J6GZU2</accession>
<sequence>MDNSPSVRTLIFSAHVQRLKELLSKLPDESITNEELRELAKLHAECIEMSAHVVEEANRFLLESDLLPEDDAKEMNELLHKIKESNKGKKYF</sequence>
<dbReference type="Proteomes" id="UP000036168">
    <property type="component" value="Unassembled WGS sequence"/>
</dbReference>